<keyword evidence="2" id="KW-1185">Reference proteome</keyword>
<comment type="caution">
    <text evidence="1">The sequence shown here is derived from an EMBL/GenBank/DDBJ whole genome shotgun (WGS) entry which is preliminary data.</text>
</comment>
<gene>
    <name evidence="1" type="ORF">PQR01_33215</name>
</gene>
<dbReference type="EMBL" id="JAQQDW010000106">
    <property type="protein sequence ID" value="MFM0108169.1"/>
    <property type="molecule type" value="Genomic_DNA"/>
</dbReference>
<name>A0ACC7NM20_9BURK</name>
<sequence>MKTVSVCFVCLGNICRSPTAEGVMRYLVEEAKLAERILIDSAGTGDWHIGCAPDERAQHAAGQRGYQLAALRGRQIGAADFERFDLLIAMDDKNVAALRQICPPRMRDKIRLLMEFVPEADSRWGGTREVADPYFGGAEGFEQVLDQCEAACRGLIAALRPQLLTVSAGNAPGGASN</sequence>
<dbReference type="Proteomes" id="UP001629235">
    <property type="component" value="Unassembled WGS sequence"/>
</dbReference>
<organism evidence="1 2">
    <name type="scientific">Paraburkholderia rhynchosiae</name>
    <dbReference type="NCBI Taxonomy" id="487049"/>
    <lineage>
        <taxon>Bacteria</taxon>
        <taxon>Pseudomonadati</taxon>
        <taxon>Pseudomonadota</taxon>
        <taxon>Betaproteobacteria</taxon>
        <taxon>Burkholderiales</taxon>
        <taxon>Burkholderiaceae</taxon>
        <taxon>Paraburkholderia</taxon>
    </lineage>
</organism>
<reference evidence="1 2" key="1">
    <citation type="journal article" date="2024" name="Chem. Sci.">
        <title>Discovery of megapolipeptins by genome mining of a Burkholderiales bacteria collection.</title>
        <authorList>
            <person name="Paulo B.S."/>
            <person name="Recchia M.J.J."/>
            <person name="Lee S."/>
            <person name="Fergusson C.H."/>
            <person name="Romanowski S.B."/>
            <person name="Hernandez A."/>
            <person name="Krull N."/>
            <person name="Liu D.Y."/>
            <person name="Cavanagh H."/>
            <person name="Bos A."/>
            <person name="Gray C.A."/>
            <person name="Murphy B.T."/>
            <person name="Linington R.G."/>
            <person name="Eustaquio A.S."/>
        </authorList>
    </citation>
    <scope>NUCLEOTIDE SEQUENCE [LARGE SCALE GENOMIC DNA]</scope>
    <source>
        <strain evidence="1 2">RL18-126-BIB-B</strain>
    </source>
</reference>
<proteinExistence type="predicted"/>
<evidence type="ECO:0000313" key="2">
    <source>
        <dbReference type="Proteomes" id="UP001629235"/>
    </source>
</evidence>
<protein>
    <submittedName>
        <fullName evidence="1">Low molecular weight phosphotyrosine protein phosphatase</fullName>
    </submittedName>
</protein>
<accession>A0ACC7NM20</accession>
<evidence type="ECO:0000313" key="1">
    <source>
        <dbReference type="EMBL" id="MFM0108169.1"/>
    </source>
</evidence>